<organism evidence="2 3">
    <name type="scientific">Clohesyomyces aquaticus</name>
    <dbReference type="NCBI Taxonomy" id="1231657"/>
    <lineage>
        <taxon>Eukaryota</taxon>
        <taxon>Fungi</taxon>
        <taxon>Dikarya</taxon>
        <taxon>Ascomycota</taxon>
        <taxon>Pezizomycotina</taxon>
        <taxon>Dothideomycetes</taxon>
        <taxon>Pleosporomycetidae</taxon>
        <taxon>Pleosporales</taxon>
        <taxon>Lindgomycetaceae</taxon>
        <taxon>Clohesyomyces</taxon>
    </lineage>
</organism>
<feature type="compositionally biased region" description="Basic residues" evidence="1">
    <location>
        <begin position="1"/>
        <end position="10"/>
    </location>
</feature>
<evidence type="ECO:0000256" key="1">
    <source>
        <dbReference type="SAM" id="MobiDB-lite"/>
    </source>
</evidence>
<accession>A0A1Y2ACZ4</accession>
<dbReference type="Proteomes" id="UP000193144">
    <property type="component" value="Unassembled WGS sequence"/>
</dbReference>
<feature type="region of interest" description="Disordered" evidence="1">
    <location>
        <begin position="1"/>
        <end position="128"/>
    </location>
</feature>
<evidence type="ECO:0000313" key="3">
    <source>
        <dbReference type="Proteomes" id="UP000193144"/>
    </source>
</evidence>
<proteinExistence type="predicted"/>
<evidence type="ECO:0000313" key="2">
    <source>
        <dbReference type="EMBL" id="ORY19865.1"/>
    </source>
</evidence>
<feature type="compositionally biased region" description="Polar residues" evidence="1">
    <location>
        <begin position="32"/>
        <end position="43"/>
    </location>
</feature>
<comment type="caution">
    <text evidence="2">The sequence shown here is derived from an EMBL/GenBank/DDBJ whole genome shotgun (WGS) entry which is preliminary data.</text>
</comment>
<feature type="compositionally biased region" description="Basic and acidic residues" evidence="1">
    <location>
        <begin position="11"/>
        <end position="29"/>
    </location>
</feature>
<dbReference type="EMBL" id="MCFA01000001">
    <property type="protein sequence ID" value="ORY19865.1"/>
    <property type="molecule type" value="Genomic_DNA"/>
</dbReference>
<name>A0A1Y2ACZ4_9PLEO</name>
<gene>
    <name evidence="2" type="ORF">BCR34DRAFT_582071</name>
</gene>
<sequence length="241" mass="26570">MQHQRGRGSRGRQDCLDTSEKQRKSRDLGLNDNEQLVQQTAETKQAAKKRHRKQSSGATRRPMALGRANWDGDQVVTEPLPTCLKPRHSDLGTSSARRNSSGTATPSMQPSLARAPIPASQHPHPRSPARIRRINMGAEHTSCPRLPRPAESPAALHARERGRELGSGREFPLEHDRTSRFDACMRCAWIECRGCQPCPAASDETCPLAKEQVSTNHVNVTGSIHSATLMGHFHWLSCAVG</sequence>
<reference evidence="2 3" key="1">
    <citation type="submission" date="2016-07" db="EMBL/GenBank/DDBJ databases">
        <title>Pervasive Adenine N6-methylation of Active Genes in Fungi.</title>
        <authorList>
            <consortium name="DOE Joint Genome Institute"/>
            <person name="Mondo S.J."/>
            <person name="Dannebaum R.O."/>
            <person name="Kuo R.C."/>
            <person name="Labutti K."/>
            <person name="Haridas S."/>
            <person name="Kuo A."/>
            <person name="Salamov A."/>
            <person name="Ahrendt S.R."/>
            <person name="Lipzen A."/>
            <person name="Sullivan W."/>
            <person name="Andreopoulos W.B."/>
            <person name="Clum A."/>
            <person name="Lindquist E."/>
            <person name="Daum C."/>
            <person name="Ramamoorthy G.K."/>
            <person name="Gryganskyi A."/>
            <person name="Culley D."/>
            <person name="Magnuson J.K."/>
            <person name="James T.Y."/>
            <person name="O'Malley M.A."/>
            <person name="Stajich J.E."/>
            <person name="Spatafora J.W."/>
            <person name="Visel A."/>
            <person name="Grigoriev I.V."/>
        </authorList>
    </citation>
    <scope>NUCLEOTIDE SEQUENCE [LARGE SCALE GENOMIC DNA]</scope>
    <source>
        <strain evidence="2 3">CBS 115471</strain>
    </source>
</reference>
<keyword evidence="3" id="KW-1185">Reference proteome</keyword>
<dbReference type="AlphaFoldDB" id="A0A1Y2ACZ4"/>
<protein>
    <submittedName>
        <fullName evidence="2">Uncharacterized protein</fullName>
    </submittedName>
</protein>
<feature type="compositionally biased region" description="Polar residues" evidence="1">
    <location>
        <begin position="91"/>
        <end position="110"/>
    </location>
</feature>